<evidence type="ECO:0000256" key="2">
    <source>
        <dbReference type="SAM" id="Phobius"/>
    </source>
</evidence>
<proteinExistence type="predicted"/>
<evidence type="ECO:0000313" key="4">
    <source>
        <dbReference type="Proteomes" id="UP000578686"/>
    </source>
</evidence>
<keyword evidence="2" id="KW-0472">Membrane</keyword>
<evidence type="ECO:0000313" key="3">
    <source>
        <dbReference type="EMBL" id="NJQ07859.1"/>
    </source>
</evidence>
<keyword evidence="4" id="KW-1185">Reference proteome</keyword>
<feature type="compositionally biased region" description="Pro residues" evidence="1">
    <location>
        <begin position="280"/>
        <end position="293"/>
    </location>
</feature>
<feature type="region of interest" description="Disordered" evidence="1">
    <location>
        <begin position="240"/>
        <end position="293"/>
    </location>
</feature>
<name>A0A7X6I124_9ACTN</name>
<feature type="transmembrane region" description="Helical" evidence="2">
    <location>
        <begin position="55"/>
        <end position="76"/>
    </location>
</feature>
<protein>
    <recommendedName>
        <fullName evidence="5">Integral membrane protein</fullName>
    </recommendedName>
</protein>
<keyword evidence="2" id="KW-0812">Transmembrane</keyword>
<sequence>MGRWWEQDIVEAGKLPLLLGLTAFLVTFAVTRTVTRMIRAGRGPFGDISAGGVHLHHAVPGVVLMVAGGFGAIASAQYGPGGAVAAIVFGIGAGLVLDEFALIVYLQDVYWSEQGRRSVEMVTVTGAVVLLVLVGSAPFGVDTLTAEERQDRVAVMTTVAFHFGCSAVSFAKGKPLVAIFGVLLPLVSLFGAVRLARPDSPWARRFYRRRPRALARAHRRAAHHDRRWAGPVRRVQDLLAGTPTPELTHRAAAGDGDGRERNGAASDGDGGDSSGTGGGPHPPSGPADPPDRP</sequence>
<evidence type="ECO:0000256" key="1">
    <source>
        <dbReference type="SAM" id="MobiDB-lite"/>
    </source>
</evidence>
<dbReference type="Proteomes" id="UP000578686">
    <property type="component" value="Unassembled WGS sequence"/>
</dbReference>
<gene>
    <name evidence="3" type="ORF">HCN56_20290</name>
</gene>
<feature type="transmembrane region" description="Helical" evidence="2">
    <location>
        <begin position="118"/>
        <end position="139"/>
    </location>
</feature>
<accession>A0A7X6I124</accession>
<organism evidence="3 4">
    <name type="scientific">Streptomyces lonarensis</name>
    <dbReference type="NCBI Taxonomy" id="700599"/>
    <lineage>
        <taxon>Bacteria</taxon>
        <taxon>Bacillati</taxon>
        <taxon>Actinomycetota</taxon>
        <taxon>Actinomycetes</taxon>
        <taxon>Kitasatosporales</taxon>
        <taxon>Streptomycetaceae</taxon>
        <taxon>Streptomyces</taxon>
    </lineage>
</organism>
<feature type="transmembrane region" description="Helical" evidence="2">
    <location>
        <begin position="82"/>
        <end position="106"/>
    </location>
</feature>
<feature type="transmembrane region" description="Helical" evidence="2">
    <location>
        <begin position="176"/>
        <end position="196"/>
    </location>
</feature>
<comment type="caution">
    <text evidence="3">The sequence shown here is derived from an EMBL/GenBank/DDBJ whole genome shotgun (WGS) entry which is preliminary data.</text>
</comment>
<dbReference type="EMBL" id="JAAVJD010000207">
    <property type="protein sequence ID" value="NJQ07859.1"/>
    <property type="molecule type" value="Genomic_DNA"/>
</dbReference>
<keyword evidence="2" id="KW-1133">Transmembrane helix</keyword>
<reference evidence="3 4" key="1">
    <citation type="submission" date="2020-03" db="EMBL/GenBank/DDBJ databases">
        <title>Draft genome of Streptomyces sp. ventii, isolated from the Axial Seamount in the Pacific Ocean, and resequencing of the two type strains Streptomyces lonarensis strain NCL 716 and Streptomyces bohaiensis strain 11A07.</title>
        <authorList>
            <person name="Loughran R.M."/>
            <person name="Pfannmuller K.M."/>
            <person name="Wasson B.J."/>
            <person name="Deadmond M.C."/>
            <person name="Paddock B.E."/>
            <person name="Koyack M.J."/>
            <person name="Gallegos D.A."/>
            <person name="Mitchell E.A."/>
            <person name="Ushijima B."/>
            <person name="Saw J.H."/>
            <person name="Mcphail K.L."/>
            <person name="Videau P."/>
        </authorList>
    </citation>
    <scope>NUCLEOTIDE SEQUENCE [LARGE SCALE GENOMIC DNA]</scope>
    <source>
        <strain evidence="3 4">NCL716</strain>
    </source>
</reference>
<evidence type="ECO:0008006" key="5">
    <source>
        <dbReference type="Google" id="ProtNLM"/>
    </source>
</evidence>
<dbReference type="RefSeq" id="WP_167973204.1">
    <property type="nucleotide sequence ID" value="NZ_BHZG01000006.1"/>
</dbReference>
<dbReference type="AlphaFoldDB" id="A0A7X6I124"/>
<feature type="transmembrane region" description="Helical" evidence="2">
    <location>
        <begin position="15"/>
        <end position="34"/>
    </location>
</feature>